<dbReference type="OrthoDB" id="809632at2759"/>
<accession>A0A6A6E7X4</accession>
<evidence type="ECO:0000313" key="2">
    <source>
        <dbReference type="Proteomes" id="UP000800200"/>
    </source>
</evidence>
<dbReference type="EMBL" id="ML994628">
    <property type="protein sequence ID" value="KAF2187115.1"/>
    <property type="molecule type" value="Genomic_DNA"/>
</dbReference>
<organism evidence="1 2">
    <name type="scientific">Zopfia rhizophila CBS 207.26</name>
    <dbReference type="NCBI Taxonomy" id="1314779"/>
    <lineage>
        <taxon>Eukaryota</taxon>
        <taxon>Fungi</taxon>
        <taxon>Dikarya</taxon>
        <taxon>Ascomycota</taxon>
        <taxon>Pezizomycotina</taxon>
        <taxon>Dothideomycetes</taxon>
        <taxon>Dothideomycetes incertae sedis</taxon>
        <taxon>Zopfiaceae</taxon>
        <taxon>Zopfia</taxon>
    </lineage>
</organism>
<sequence>MGATKIVAIGKPGPKLEKKLQIGATLTTTLTGKLEEVDFDATANVDAVLDYIWGETAKAALSGIILKRKNKSQHLIWAEIGALAGDANSASASLLRQANVVCGCGPGSWTFPDLGNQLSTMLKAIAEKGLKADLWFGSWLM</sequence>
<dbReference type="AlphaFoldDB" id="A0A6A6E7X4"/>
<keyword evidence="2" id="KW-1185">Reference proteome</keyword>
<proteinExistence type="predicted"/>
<name>A0A6A6E7X4_9PEZI</name>
<dbReference type="Proteomes" id="UP000800200">
    <property type="component" value="Unassembled WGS sequence"/>
</dbReference>
<reference evidence="1" key="1">
    <citation type="journal article" date="2020" name="Stud. Mycol.">
        <title>101 Dothideomycetes genomes: a test case for predicting lifestyles and emergence of pathogens.</title>
        <authorList>
            <person name="Haridas S."/>
            <person name="Albert R."/>
            <person name="Binder M."/>
            <person name="Bloem J."/>
            <person name="Labutti K."/>
            <person name="Salamov A."/>
            <person name="Andreopoulos B."/>
            <person name="Baker S."/>
            <person name="Barry K."/>
            <person name="Bills G."/>
            <person name="Bluhm B."/>
            <person name="Cannon C."/>
            <person name="Castanera R."/>
            <person name="Culley D."/>
            <person name="Daum C."/>
            <person name="Ezra D."/>
            <person name="Gonzalez J."/>
            <person name="Henrissat B."/>
            <person name="Kuo A."/>
            <person name="Liang C."/>
            <person name="Lipzen A."/>
            <person name="Lutzoni F."/>
            <person name="Magnuson J."/>
            <person name="Mondo S."/>
            <person name="Nolan M."/>
            <person name="Ohm R."/>
            <person name="Pangilinan J."/>
            <person name="Park H.-J."/>
            <person name="Ramirez L."/>
            <person name="Alfaro M."/>
            <person name="Sun H."/>
            <person name="Tritt A."/>
            <person name="Yoshinaga Y."/>
            <person name="Zwiers L.-H."/>
            <person name="Turgeon B."/>
            <person name="Goodwin S."/>
            <person name="Spatafora J."/>
            <person name="Crous P."/>
            <person name="Grigoriev I."/>
        </authorList>
    </citation>
    <scope>NUCLEOTIDE SEQUENCE</scope>
    <source>
        <strain evidence="1">CBS 207.26</strain>
    </source>
</reference>
<gene>
    <name evidence="1" type="ORF">K469DRAFT_773152</name>
</gene>
<protein>
    <submittedName>
        <fullName evidence="1">Uncharacterized protein</fullName>
    </submittedName>
</protein>
<evidence type="ECO:0000313" key="1">
    <source>
        <dbReference type="EMBL" id="KAF2187115.1"/>
    </source>
</evidence>